<gene>
    <name evidence="2" type="ORF">BDW59DRAFT_154987</name>
</gene>
<dbReference type="EMBL" id="JBFXLS010000153">
    <property type="protein sequence ID" value="KAL2813058.1"/>
    <property type="molecule type" value="Genomic_DNA"/>
</dbReference>
<accession>A0ABR4HE86</accession>
<keyword evidence="3" id="KW-1185">Reference proteome</keyword>
<dbReference type="Pfam" id="PF12697">
    <property type="entry name" value="Abhydrolase_6"/>
    <property type="match status" value="1"/>
</dbReference>
<feature type="domain" description="AB hydrolase-1" evidence="1">
    <location>
        <begin position="84"/>
        <end position="359"/>
    </location>
</feature>
<evidence type="ECO:0000313" key="3">
    <source>
        <dbReference type="Proteomes" id="UP001610335"/>
    </source>
</evidence>
<evidence type="ECO:0000259" key="1">
    <source>
        <dbReference type="Pfam" id="PF12697"/>
    </source>
</evidence>
<proteinExistence type="predicted"/>
<dbReference type="InterPro" id="IPR029058">
    <property type="entry name" value="AB_hydrolase_fold"/>
</dbReference>
<name>A0ABR4HE86_9EURO</name>
<dbReference type="SUPFAM" id="SSF53474">
    <property type="entry name" value="alpha/beta-Hydrolases"/>
    <property type="match status" value="1"/>
</dbReference>
<evidence type="ECO:0000313" key="2">
    <source>
        <dbReference type="EMBL" id="KAL2813058.1"/>
    </source>
</evidence>
<protein>
    <submittedName>
        <fullName evidence="2">Alpha/beta-hydrolase</fullName>
    </submittedName>
</protein>
<dbReference type="Proteomes" id="UP001610335">
    <property type="component" value="Unassembled WGS sequence"/>
</dbReference>
<dbReference type="InterPro" id="IPR000073">
    <property type="entry name" value="AB_hydrolase_1"/>
</dbReference>
<comment type="caution">
    <text evidence="2">The sequence shown here is derived from an EMBL/GenBank/DDBJ whole genome shotgun (WGS) entry which is preliminary data.</text>
</comment>
<organism evidence="2 3">
    <name type="scientific">Aspergillus cavernicola</name>
    <dbReference type="NCBI Taxonomy" id="176166"/>
    <lineage>
        <taxon>Eukaryota</taxon>
        <taxon>Fungi</taxon>
        <taxon>Dikarya</taxon>
        <taxon>Ascomycota</taxon>
        <taxon>Pezizomycotina</taxon>
        <taxon>Eurotiomycetes</taxon>
        <taxon>Eurotiomycetidae</taxon>
        <taxon>Eurotiales</taxon>
        <taxon>Aspergillaceae</taxon>
        <taxon>Aspergillus</taxon>
        <taxon>Aspergillus subgen. Nidulantes</taxon>
    </lineage>
</organism>
<reference evidence="2 3" key="1">
    <citation type="submission" date="2024-07" db="EMBL/GenBank/DDBJ databases">
        <title>Section-level genome sequencing and comparative genomics of Aspergillus sections Usti and Cavernicolus.</title>
        <authorList>
            <consortium name="Lawrence Berkeley National Laboratory"/>
            <person name="Nybo J.L."/>
            <person name="Vesth T.C."/>
            <person name="Theobald S."/>
            <person name="Frisvad J.C."/>
            <person name="Larsen T.O."/>
            <person name="Kjaerboelling I."/>
            <person name="Rothschild-Mancinelli K."/>
            <person name="Lyhne E.K."/>
            <person name="Kogle M.E."/>
            <person name="Barry K."/>
            <person name="Clum A."/>
            <person name="Na H."/>
            <person name="Ledsgaard L."/>
            <person name="Lin J."/>
            <person name="Lipzen A."/>
            <person name="Kuo A."/>
            <person name="Riley R."/>
            <person name="Mondo S."/>
            <person name="LaButti K."/>
            <person name="Haridas S."/>
            <person name="Pangalinan J."/>
            <person name="Salamov A.A."/>
            <person name="Simmons B.A."/>
            <person name="Magnuson J.K."/>
            <person name="Chen J."/>
            <person name="Drula E."/>
            <person name="Henrissat B."/>
            <person name="Wiebenga A."/>
            <person name="Lubbers R.J."/>
            <person name="Gomes A.C."/>
            <person name="Makela M.R."/>
            <person name="Stajich J."/>
            <person name="Grigoriev I.V."/>
            <person name="Mortensen U.H."/>
            <person name="De vries R.P."/>
            <person name="Baker S.E."/>
            <person name="Andersen M.R."/>
        </authorList>
    </citation>
    <scope>NUCLEOTIDE SEQUENCE [LARGE SCALE GENOMIC DNA]</scope>
    <source>
        <strain evidence="2 3">CBS 600.67</strain>
    </source>
</reference>
<sequence length="369" mass="40660">MDLFITLRILGITVIATDLYHFSERLLRIPIYVEQRLPAFFAPPLSPKPTIMTSYDFIALATKPSAKLCYSFHPPVGTTKPVLVVFVNGLGLPQTSWEGVIARLHDRPPITGLPAMMTYDRYGQGQTTDRDPADADAADPMHGHDCLAVIRDLRQLLLQITSEKLGVSNIDDVQLVLVCNSIGGALTRLYAQEYTGTVSGLILLDSVLANSDFVSIYPDPDSSDFDASTLPAGVTADAIRKARAYMQCVFHPINGSKEGLSRKNLIQLLPDSDGPQLQGPGGRGPWVTVVGHEFEAFEGEFERMGGASPLLTRVYMNPYWQRFNEGLAKITEPERRKGPLQAPGSGHFVQKDNPELVEDELREILEKIL</sequence>
<dbReference type="Gene3D" id="3.40.50.1820">
    <property type="entry name" value="alpha/beta hydrolase"/>
    <property type="match status" value="1"/>
</dbReference>